<accession>A0A2P6NZR1</accession>
<dbReference type="PANTHER" id="PTHR43404:SF1">
    <property type="entry name" value="MNN4P"/>
    <property type="match status" value="1"/>
</dbReference>
<dbReference type="InterPro" id="IPR007074">
    <property type="entry name" value="LicD/FKTN/FKRP_NTP_transf"/>
</dbReference>
<dbReference type="OrthoDB" id="161703at2759"/>
<evidence type="ECO:0000313" key="3">
    <source>
        <dbReference type="Proteomes" id="UP000241769"/>
    </source>
</evidence>
<reference evidence="2 3" key="1">
    <citation type="journal article" date="2018" name="Genome Biol. Evol.">
        <title>Multiple Roots of Fruiting Body Formation in Amoebozoa.</title>
        <authorList>
            <person name="Hillmann F."/>
            <person name="Forbes G."/>
            <person name="Novohradska S."/>
            <person name="Ferling I."/>
            <person name="Riege K."/>
            <person name="Groth M."/>
            <person name="Westermann M."/>
            <person name="Marz M."/>
            <person name="Spaller T."/>
            <person name="Winckler T."/>
            <person name="Schaap P."/>
            <person name="Glockner G."/>
        </authorList>
    </citation>
    <scope>NUCLEOTIDE SEQUENCE [LARGE SCALE GENOMIC DNA]</scope>
    <source>
        <strain evidence="2 3">Jena</strain>
    </source>
</reference>
<dbReference type="PANTHER" id="PTHR43404">
    <property type="entry name" value="LIPOPOLYSACCHARIDE CHOLINEPHOSPHOTRANSFERASE LICD"/>
    <property type="match status" value="1"/>
</dbReference>
<comment type="caution">
    <text evidence="2">The sequence shown here is derived from an EMBL/GenBank/DDBJ whole genome shotgun (WGS) entry which is preliminary data.</text>
</comment>
<dbReference type="GO" id="GO:0009100">
    <property type="term" value="P:glycoprotein metabolic process"/>
    <property type="evidence" value="ECO:0007669"/>
    <property type="project" value="UniProtKB-ARBA"/>
</dbReference>
<dbReference type="EMBL" id="MDYQ01000003">
    <property type="protein sequence ID" value="PRP89408.1"/>
    <property type="molecule type" value="Genomic_DNA"/>
</dbReference>
<organism evidence="2 3">
    <name type="scientific">Planoprotostelium fungivorum</name>
    <dbReference type="NCBI Taxonomy" id="1890364"/>
    <lineage>
        <taxon>Eukaryota</taxon>
        <taxon>Amoebozoa</taxon>
        <taxon>Evosea</taxon>
        <taxon>Variosea</taxon>
        <taxon>Cavosteliida</taxon>
        <taxon>Cavosteliaceae</taxon>
        <taxon>Planoprotostelium</taxon>
    </lineage>
</organism>
<sequence>MVFILAIYCCVSSQEVQSPEVVEIETIEEAGANANAAPDITEFRPQSVRKGFPEHLLEVNRWRQKAFLKESLPQFQSTSVNHLLYIYARGENKTLEEVNYLDKDERKRTILNLLDILVTFFERHNLTFWLTHGSLLGSYRHKGYIPWDVDADLGITQDTYHQLRTIIAKNRKSKPINVFGHSDVQMLISAKPTAHYLPYKLVNTTNGAYADLFMFWPMKDGVWFKWPHPNSCESCKTHPRKWFEIQWEALLPFQKCEFEGRWFQCPKETKEYLVKLYDDLSPAVKQQKEFELEQEWAARMKQQKRIT</sequence>
<dbReference type="STRING" id="1890364.A0A2P6NZR1"/>
<feature type="domain" description="LicD/FKTN/FKRP nucleotidyltransferase" evidence="1">
    <location>
        <begin position="122"/>
        <end position="169"/>
    </location>
</feature>
<dbReference type="AlphaFoldDB" id="A0A2P6NZR1"/>
<protein>
    <submittedName>
        <fullName evidence="2">Putative phosphotransferase LicD4</fullName>
    </submittedName>
</protein>
<evidence type="ECO:0000259" key="1">
    <source>
        <dbReference type="Pfam" id="PF04991"/>
    </source>
</evidence>
<dbReference type="Pfam" id="PF04991">
    <property type="entry name" value="LicD"/>
    <property type="match status" value="1"/>
</dbReference>
<dbReference type="Proteomes" id="UP000241769">
    <property type="component" value="Unassembled WGS sequence"/>
</dbReference>
<keyword evidence="3" id="KW-1185">Reference proteome</keyword>
<dbReference type="InParanoid" id="A0A2P6NZR1"/>
<name>A0A2P6NZR1_9EUKA</name>
<keyword evidence="2" id="KW-0808">Transferase</keyword>
<gene>
    <name evidence="2" type="ORF">PROFUN_01271</name>
</gene>
<dbReference type="GO" id="GO:0016740">
    <property type="term" value="F:transferase activity"/>
    <property type="evidence" value="ECO:0007669"/>
    <property type="project" value="UniProtKB-KW"/>
</dbReference>
<proteinExistence type="predicted"/>
<evidence type="ECO:0000313" key="2">
    <source>
        <dbReference type="EMBL" id="PRP89408.1"/>
    </source>
</evidence>
<dbReference type="InterPro" id="IPR052942">
    <property type="entry name" value="LPS_cholinephosphotransferase"/>
</dbReference>